<evidence type="ECO:0000313" key="1">
    <source>
        <dbReference type="EMBL" id="CAH0026120.1"/>
    </source>
</evidence>
<proteinExistence type="predicted"/>
<reference evidence="1" key="1">
    <citation type="submission" date="2021-10" db="EMBL/GenBank/DDBJ databases">
        <authorList>
            <person name="Piombo E."/>
        </authorList>
    </citation>
    <scope>NUCLEOTIDE SEQUENCE</scope>
</reference>
<evidence type="ECO:0000313" key="2">
    <source>
        <dbReference type="Proteomes" id="UP000696573"/>
    </source>
</evidence>
<comment type="caution">
    <text evidence="1">The sequence shown here is derived from an EMBL/GenBank/DDBJ whole genome shotgun (WGS) entry which is preliminary data.</text>
</comment>
<protein>
    <submittedName>
        <fullName evidence="1">Uncharacterized protein</fullName>
    </submittedName>
</protein>
<dbReference type="AlphaFoldDB" id="A0A9N9VLP6"/>
<gene>
    <name evidence="1" type="ORF">CRHIZ90672A_00009643</name>
</gene>
<keyword evidence="2" id="KW-1185">Reference proteome</keyword>
<dbReference type="EMBL" id="CABFNQ020000717">
    <property type="protein sequence ID" value="CAH0026120.1"/>
    <property type="molecule type" value="Genomic_DNA"/>
</dbReference>
<accession>A0A9N9VLP6</accession>
<name>A0A9N9VLP6_9HYPO</name>
<dbReference type="Proteomes" id="UP000696573">
    <property type="component" value="Unassembled WGS sequence"/>
</dbReference>
<sequence length="82" mass="8935">MTDLMRFCVPFIESIATAVVLSAPVNLEVVLARALLGAYHGRDRAPTRAEGEISAVQIDLIGLVIFCEEYLFETYCAGVESV</sequence>
<organism evidence="1 2">
    <name type="scientific">Clonostachys rhizophaga</name>
    <dbReference type="NCBI Taxonomy" id="160324"/>
    <lineage>
        <taxon>Eukaryota</taxon>
        <taxon>Fungi</taxon>
        <taxon>Dikarya</taxon>
        <taxon>Ascomycota</taxon>
        <taxon>Pezizomycotina</taxon>
        <taxon>Sordariomycetes</taxon>
        <taxon>Hypocreomycetidae</taxon>
        <taxon>Hypocreales</taxon>
        <taxon>Bionectriaceae</taxon>
        <taxon>Clonostachys</taxon>
    </lineage>
</organism>